<evidence type="ECO:0000313" key="1">
    <source>
        <dbReference type="EMBL" id="KYO48687.1"/>
    </source>
</evidence>
<proteinExistence type="predicted"/>
<reference evidence="1 2" key="1">
    <citation type="journal article" date="2012" name="Genome Biol.">
        <title>Sequencing three crocodilian genomes to illuminate the evolution of archosaurs and amniotes.</title>
        <authorList>
            <person name="St John J.A."/>
            <person name="Braun E.L."/>
            <person name="Isberg S.R."/>
            <person name="Miles L.G."/>
            <person name="Chong A.Y."/>
            <person name="Gongora J."/>
            <person name="Dalzell P."/>
            <person name="Moran C."/>
            <person name="Bed'hom B."/>
            <person name="Abzhanov A."/>
            <person name="Burgess S.C."/>
            <person name="Cooksey A.M."/>
            <person name="Castoe T.A."/>
            <person name="Crawford N.G."/>
            <person name="Densmore L.D."/>
            <person name="Drew J.C."/>
            <person name="Edwards S.V."/>
            <person name="Faircloth B.C."/>
            <person name="Fujita M.K."/>
            <person name="Greenwold M.J."/>
            <person name="Hoffmann F.G."/>
            <person name="Howard J.M."/>
            <person name="Iguchi T."/>
            <person name="Janes D.E."/>
            <person name="Khan S.Y."/>
            <person name="Kohno S."/>
            <person name="de Koning A.J."/>
            <person name="Lance S.L."/>
            <person name="McCarthy F.M."/>
            <person name="McCormack J.E."/>
            <person name="Merchant M.E."/>
            <person name="Peterson D.G."/>
            <person name="Pollock D.D."/>
            <person name="Pourmand N."/>
            <person name="Raney B.J."/>
            <person name="Roessler K.A."/>
            <person name="Sanford J.R."/>
            <person name="Sawyer R.H."/>
            <person name="Schmidt C.J."/>
            <person name="Triplett E.W."/>
            <person name="Tuberville T.D."/>
            <person name="Venegas-Anaya M."/>
            <person name="Howard J.T."/>
            <person name="Jarvis E.D."/>
            <person name="Guillette L.J.Jr."/>
            <person name="Glenn T.C."/>
            <person name="Green R.E."/>
            <person name="Ray D.A."/>
        </authorList>
    </citation>
    <scope>NUCLEOTIDE SEQUENCE [LARGE SCALE GENOMIC DNA]</scope>
    <source>
        <strain evidence="1">KSC_2009_1</strain>
    </source>
</reference>
<keyword evidence="2" id="KW-1185">Reference proteome</keyword>
<organism evidence="1 2">
    <name type="scientific">Alligator mississippiensis</name>
    <name type="common">American alligator</name>
    <dbReference type="NCBI Taxonomy" id="8496"/>
    <lineage>
        <taxon>Eukaryota</taxon>
        <taxon>Metazoa</taxon>
        <taxon>Chordata</taxon>
        <taxon>Craniata</taxon>
        <taxon>Vertebrata</taxon>
        <taxon>Euteleostomi</taxon>
        <taxon>Archelosauria</taxon>
        <taxon>Archosauria</taxon>
        <taxon>Crocodylia</taxon>
        <taxon>Alligatoridae</taxon>
        <taxon>Alligatorinae</taxon>
        <taxon>Alligator</taxon>
    </lineage>
</organism>
<comment type="caution">
    <text evidence="1">The sequence shown here is derived from an EMBL/GenBank/DDBJ whole genome shotgun (WGS) entry which is preliminary data.</text>
</comment>
<name>A0A151PHU3_ALLMI</name>
<protein>
    <submittedName>
        <fullName evidence="1">Uncharacterized protein</fullName>
    </submittedName>
</protein>
<dbReference type="EMBL" id="AKHW03000179">
    <property type="protein sequence ID" value="KYO48687.1"/>
    <property type="molecule type" value="Genomic_DNA"/>
</dbReference>
<sequence>MALNHCSFSSELCPPGCPVEDPRNIGSICPQNCKATMLMYVNTSSRSLQMTVFFCIWEKAYEPRHFVVGSQTERKIQRQILNSLSGENCACSCPEEEPEVTQTNSSLGKSSVIFHDFSTSFFSKFQNNFFFATILQYVGGNVPNIFNKDSD</sequence>
<dbReference type="AlphaFoldDB" id="A0A151PHU3"/>
<dbReference type="Proteomes" id="UP000050525">
    <property type="component" value="Unassembled WGS sequence"/>
</dbReference>
<evidence type="ECO:0000313" key="2">
    <source>
        <dbReference type="Proteomes" id="UP000050525"/>
    </source>
</evidence>
<accession>A0A151PHU3</accession>
<gene>
    <name evidence="1" type="ORF">Y1Q_0004078</name>
</gene>